<dbReference type="PANTHER" id="PTHR40631:SF2">
    <property type="entry name" value="ALPHA-L-ARABINOFURANOSIDASE"/>
    <property type="match status" value="1"/>
</dbReference>
<dbReference type="Gene3D" id="2.115.10.20">
    <property type="entry name" value="Glycosyl hydrolase domain, family 43"/>
    <property type="match status" value="1"/>
</dbReference>
<evidence type="ECO:0000256" key="4">
    <source>
        <dbReference type="ARBA" id="ARBA00022525"/>
    </source>
</evidence>
<organism evidence="10 11">
    <name type="scientific">Marasmius crinis-equi</name>
    <dbReference type="NCBI Taxonomy" id="585013"/>
    <lineage>
        <taxon>Eukaryota</taxon>
        <taxon>Fungi</taxon>
        <taxon>Dikarya</taxon>
        <taxon>Basidiomycota</taxon>
        <taxon>Agaricomycotina</taxon>
        <taxon>Agaricomycetes</taxon>
        <taxon>Agaricomycetidae</taxon>
        <taxon>Agaricales</taxon>
        <taxon>Marasmiineae</taxon>
        <taxon>Marasmiaceae</taxon>
        <taxon>Marasmius</taxon>
    </lineage>
</organism>
<dbReference type="InterPro" id="IPR005193">
    <property type="entry name" value="GH62_arabinosidase"/>
</dbReference>
<dbReference type="CDD" id="cd08987">
    <property type="entry name" value="GH62"/>
    <property type="match status" value="1"/>
</dbReference>
<gene>
    <name evidence="10" type="ORF">V5O48_011444</name>
</gene>
<keyword evidence="6 8" id="KW-0378">Hydrolase</keyword>
<protein>
    <recommendedName>
        <fullName evidence="8">Alpha-L-arabinofuranosidase</fullName>
        <ecNumber evidence="8">3.2.1.55</ecNumber>
    </recommendedName>
</protein>
<keyword evidence="11" id="KW-1185">Reference proteome</keyword>
<evidence type="ECO:0000256" key="3">
    <source>
        <dbReference type="ARBA" id="ARBA00007396"/>
    </source>
</evidence>
<dbReference type="EC" id="3.2.1.55" evidence="8"/>
<dbReference type="SUPFAM" id="SSF75005">
    <property type="entry name" value="Arabinanase/levansucrase/invertase"/>
    <property type="match status" value="1"/>
</dbReference>
<comment type="catalytic activity">
    <reaction evidence="1 8">
        <text>Hydrolysis of terminal non-reducing alpha-L-arabinofuranoside residues in alpha-L-arabinosides.</text>
        <dbReference type="EC" id="3.2.1.55"/>
    </reaction>
</comment>
<comment type="subcellular location">
    <subcellularLocation>
        <location evidence="2 8">Secreted</location>
    </subcellularLocation>
</comment>
<evidence type="ECO:0000256" key="7">
    <source>
        <dbReference type="ARBA" id="ARBA00023295"/>
    </source>
</evidence>
<feature type="chain" id="PRO_5046655861" description="Alpha-L-arabinofuranosidase" evidence="9">
    <location>
        <begin position="19"/>
        <end position="364"/>
    </location>
</feature>
<keyword evidence="4 8" id="KW-0964">Secreted</keyword>
<feature type="signal peptide" evidence="9">
    <location>
        <begin position="1"/>
        <end position="18"/>
    </location>
</feature>
<name>A0ABR3F5Y0_9AGAR</name>
<sequence>MLRSFVFLLIAAVSSVFGFSAARATRATDALAFRWTSTQPLIQPKNDNRNLTALKDPSVIFYDGKYHVFASTVGAAGYNLVYLSFTDFNEAQNADFYYLDQAPIGTGYRAAPQVFYMSTQKLWYLIYQDDNAPYSTNPDISNPAGWSAPKHFFPGVPDIVQQNIGAGYWLDMWVICDSVDCYHFSSDDNGHLYRAQTSVADFPEGMGNMVIVLSAPNKNDLFEASNVYKVGDEYLLIVECIGSAGERYFRSWTSSSLGGSWTALHATESDPFAGTANVEFLGSAWTEDISHGEAVRTNVDQTMTLPDCGPEQYLYQGLPIGSAGNGTYNTLPWKIALLTSMTCTVDSNPPSSTSTSQLPSTGSG</sequence>
<evidence type="ECO:0000256" key="1">
    <source>
        <dbReference type="ARBA" id="ARBA00001462"/>
    </source>
</evidence>
<dbReference type="EMBL" id="JBAHYK010000919">
    <property type="protein sequence ID" value="KAL0570520.1"/>
    <property type="molecule type" value="Genomic_DNA"/>
</dbReference>
<accession>A0ABR3F5Y0</accession>
<evidence type="ECO:0000256" key="9">
    <source>
        <dbReference type="SAM" id="SignalP"/>
    </source>
</evidence>
<comment type="function">
    <text evidence="8">Alpha-L-arabinofuranosidase involved in the hydrolysis of xylan, a major structural heterogeneous polysaccharide found in plant biomass representing the second most abundant polysaccharide in the biosphere, after cellulose.</text>
</comment>
<comment type="similarity">
    <text evidence="3 8">Belongs to the glycosyl hydrolase 62 family.</text>
</comment>
<evidence type="ECO:0000313" key="10">
    <source>
        <dbReference type="EMBL" id="KAL0570520.1"/>
    </source>
</evidence>
<keyword evidence="7 8" id="KW-0326">Glycosidase</keyword>
<proteinExistence type="inferred from homology"/>
<comment type="caution">
    <text evidence="10">The sequence shown here is derived from an EMBL/GenBank/DDBJ whole genome shotgun (WGS) entry which is preliminary data.</text>
</comment>
<dbReference type="InterPro" id="IPR023296">
    <property type="entry name" value="Glyco_hydro_beta-prop_sf"/>
</dbReference>
<dbReference type="Proteomes" id="UP001465976">
    <property type="component" value="Unassembled WGS sequence"/>
</dbReference>
<dbReference type="PANTHER" id="PTHR40631">
    <property type="entry name" value="ALPHA-L-ARABINOFURANOSIDASE AXHA-2-RELATED"/>
    <property type="match status" value="1"/>
</dbReference>
<evidence type="ECO:0000256" key="6">
    <source>
        <dbReference type="ARBA" id="ARBA00022801"/>
    </source>
</evidence>
<evidence type="ECO:0000313" key="11">
    <source>
        <dbReference type="Proteomes" id="UP001465976"/>
    </source>
</evidence>
<reference evidence="10 11" key="1">
    <citation type="submission" date="2024-02" db="EMBL/GenBank/DDBJ databases">
        <title>A draft genome for the cacao thread blight pathogen Marasmius crinis-equi.</title>
        <authorList>
            <person name="Cohen S.P."/>
            <person name="Baruah I.K."/>
            <person name="Amoako-Attah I."/>
            <person name="Bukari Y."/>
            <person name="Meinhardt L.W."/>
            <person name="Bailey B.A."/>
        </authorList>
    </citation>
    <scope>NUCLEOTIDE SEQUENCE [LARGE SCALE GENOMIC DNA]</scope>
    <source>
        <strain evidence="10 11">GH-76</strain>
    </source>
</reference>
<evidence type="ECO:0000256" key="5">
    <source>
        <dbReference type="ARBA" id="ARBA00022729"/>
    </source>
</evidence>
<dbReference type="Pfam" id="PF03664">
    <property type="entry name" value="Glyco_hydro_62"/>
    <property type="match status" value="1"/>
</dbReference>
<evidence type="ECO:0000256" key="2">
    <source>
        <dbReference type="ARBA" id="ARBA00004613"/>
    </source>
</evidence>
<keyword evidence="5 8" id="KW-0732">Signal</keyword>
<evidence type="ECO:0000256" key="8">
    <source>
        <dbReference type="RuleBase" id="RU368117"/>
    </source>
</evidence>